<evidence type="ECO:0000313" key="1">
    <source>
        <dbReference type="EMBL" id="GFN82985.1"/>
    </source>
</evidence>
<keyword evidence="2" id="KW-1185">Reference proteome</keyword>
<accession>A0AAV3Y6V6</accession>
<name>A0AAV3Y6V6_9GAST</name>
<dbReference type="Proteomes" id="UP000735302">
    <property type="component" value="Unassembled WGS sequence"/>
</dbReference>
<reference evidence="1 2" key="1">
    <citation type="journal article" date="2021" name="Elife">
        <title>Chloroplast acquisition without the gene transfer in kleptoplastic sea slugs, Plakobranchus ocellatus.</title>
        <authorList>
            <person name="Maeda T."/>
            <person name="Takahashi S."/>
            <person name="Yoshida T."/>
            <person name="Shimamura S."/>
            <person name="Takaki Y."/>
            <person name="Nagai Y."/>
            <person name="Toyoda A."/>
            <person name="Suzuki Y."/>
            <person name="Arimoto A."/>
            <person name="Ishii H."/>
            <person name="Satoh N."/>
            <person name="Nishiyama T."/>
            <person name="Hasebe M."/>
            <person name="Maruyama T."/>
            <person name="Minagawa J."/>
            <person name="Obokata J."/>
            <person name="Shigenobu S."/>
        </authorList>
    </citation>
    <scope>NUCLEOTIDE SEQUENCE [LARGE SCALE GENOMIC DNA]</scope>
</reference>
<dbReference type="EMBL" id="BLXT01001064">
    <property type="protein sequence ID" value="GFN82985.1"/>
    <property type="molecule type" value="Genomic_DNA"/>
</dbReference>
<dbReference type="AlphaFoldDB" id="A0AAV3Y6V6"/>
<sequence>MGVERCKNGGESALRSAETLLSRVQAQPLAFWPDGGPESLRSPCCKLDIHKNQIKLQNTILSKTDTLDNVSRKKCDDKRSRPFRSARACWDEAEGGDLQDEEEELDDVLEN</sequence>
<evidence type="ECO:0000313" key="2">
    <source>
        <dbReference type="Proteomes" id="UP000735302"/>
    </source>
</evidence>
<comment type="caution">
    <text evidence="1">The sequence shown here is derived from an EMBL/GenBank/DDBJ whole genome shotgun (WGS) entry which is preliminary data.</text>
</comment>
<gene>
    <name evidence="1" type="ORF">PoB_000949100</name>
</gene>
<organism evidence="1 2">
    <name type="scientific">Plakobranchus ocellatus</name>
    <dbReference type="NCBI Taxonomy" id="259542"/>
    <lineage>
        <taxon>Eukaryota</taxon>
        <taxon>Metazoa</taxon>
        <taxon>Spiralia</taxon>
        <taxon>Lophotrochozoa</taxon>
        <taxon>Mollusca</taxon>
        <taxon>Gastropoda</taxon>
        <taxon>Heterobranchia</taxon>
        <taxon>Euthyneura</taxon>
        <taxon>Panpulmonata</taxon>
        <taxon>Sacoglossa</taxon>
        <taxon>Placobranchoidea</taxon>
        <taxon>Plakobranchidae</taxon>
        <taxon>Plakobranchus</taxon>
    </lineage>
</organism>
<protein>
    <submittedName>
        <fullName evidence="1">Uncharacterized protein</fullName>
    </submittedName>
</protein>
<proteinExistence type="predicted"/>